<dbReference type="PANTHER" id="PTHR43744:SF8">
    <property type="entry name" value="SN-GLYCEROL-3-PHOSPHATE TRANSPORT SYSTEM PERMEASE PROTEIN UGPE"/>
    <property type="match status" value="1"/>
</dbReference>
<dbReference type="PANTHER" id="PTHR43744">
    <property type="entry name" value="ABC TRANSPORTER PERMEASE PROTEIN MG189-RELATED-RELATED"/>
    <property type="match status" value="1"/>
</dbReference>
<feature type="transmembrane region" description="Helical" evidence="7">
    <location>
        <begin position="260"/>
        <end position="280"/>
    </location>
</feature>
<evidence type="ECO:0000313" key="10">
    <source>
        <dbReference type="Proteomes" id="UP001526147"/>
    </source>
</evidence>
<feature type="domain" description="ABC transmembrane type-1" evidence="8">
    <location>
        <begin position="90"/>
        <end position="280"/>
    </location>
</feature>
<feature type="transmembrane region" description="Helical" evidence="7">
    <location>
        <begin position="158"/>
        <end position="175"/>
    </location>
</feature>
<accession>A0ABT3DCF8</accession>
<feature type="transmembrane region" description="Helical" evidence="7">
    <location>
        <begin position="90"/>
        <end position="113"/>
    </location>
</feature>
<dbReference type="CDD" id="cd06261">
    <property type="entry name" value="TM_PBP2"/>
    <property type="match status" value="1"/>
</dbReference>
<keyword evidence="5 7" id="KW-1133">Transmembrane helix</keyword>
<dbReference type="Gene3D" id="1.10.3720.10">
    <property type="entry name" value="MetI-like"/>
    <property type="match status" value="1"/>
</dbReference>
<dbReference type="InterPro" id="IPR035906">
    <property type="entry name" value="MetI-like_sf"/>
</dbReference>
<evidence type="ECO:0000256" key="1">
    <source>
        <dbReference type="ARBA" id="ARBA00004651"/>
    </source>
</evidence>
<name>A0ABT3DCF8_9BACI</name>
<dbReference type="RefSeq" id="WP_264141505.1">
    <property type="nucleotide sequence ID" value="NZ_JAOYEY010000020.1"/>
</dbReference>
<keyword evidence="3" id="KW-1003">Cell membrane</keyword>
<dbReference type="SUPFAM" id="SSF161098">
    <property type="entry name" value="MetI-like"/>
    <property type="match status" value="1"/>
</dbReference>
<feature type="transmembrane region" description="Helical" evidence="7">
    <location>
        <begin position="125"/>
        <end position="146"/>
    </location>
</feature>
<evidence type="ECO:0000256" key="7">
    <source>
        <dbReference type="RuleBase" id="RU363032"/>
    </source>
</evidence>
<comment type="caution">
    <text evidence="9">The sequence shown here is derived from an EMBL/GenBank/DDBJ whole genome shotgun (WGS) entry which is preliminary data.</text>
</comment>
<proteinExistence type="inferred from homology"/>
<dbReference type="Proteomes" id="UP001526147">
    <property type="component" value="Unassembled WGS sequence"/>
</dbReference>
<evidence type="ECO:0000256" key="5">
    <source>
        <dbReference type="ARBA" id="ARBA00022989"/>
    </source>
</evidence>
<sequence length="295" mass="33030">MKQTLEINSTSIITDKEQKAKKRNSLIMITLIWIMLIISAVICLIPFYSMIITSTHANSEIARKLLMTPGDKFIENYKRLVEVVPIWRGFANSLFITVISTFIGLYFSAMSGYGFSKYQFKGNSFLFACVLGTMMVPGQLGIIGFFRLVNEMGLINTYWPIILPSISNAFALFFFKQVADNSVPKEIVEAARIDGSSEMTIFHRIALPLMGPSLATLGIFLFIGKWNEFLQPMILLFDNKLQTLPVMIASVRSQFNVDYGAQYVGIVISIIPILIVFAIFSKQIIGNVMAGAVKE</sequence>
<keyword evidence="10" id="KW-1185">Reference proteome</keyword>
<dbReference type="InterPro" id="IPR000515">
    <property type="entry name" value="MetI-like"/>
</dbReference>
<evidence type="ECO:0000259" key="8">
    <source>
        <dbReference type="PROSITE" id="PS50928"/>
    </source>
</evidence>
<gene>
    <name evidence="9" type="ORF">OIH86_02680</name>
</gene>
<dbReference type="PROSITE" id="PS50928">
    <property type="entry name" value="ABC_TM1"/>
    <property type="match status" value="1"/>
</dbReference>
<dbReference type="Pfam" id="PF00528">
    <property type="entry name" value="BPD_transp_1"/>
    <property type="match status" value="1"/>
</dbReference>
<protein>
    <submittedName>
        <fullName evidence="9">Carbohydrate ABC transporter permease</fullName>
    </submittedName>
</protein>
<feature type="transmembrane region" description="Helical" evidence="7">
    <location>
        <begin position="26"/>
        <end position="48"/>
    </location>
</feature>
<evidence type="ECO:0000256" key="6">
    <source>
        <dbReference type="ARBA" id="ARBA00023136"/>
    </source>
</evidence>
<evidence type="ECO:0000313" key="9">
    <source>
        <dbReference type="EMBL" id="MCV9884551.1"/>
    </source>
</evidence>
<feature type="transmembrane region" description="Helical" evidence="7">
    <location>
        <begin position="205"/>
        <end position="223"/>
    </location>
</feature>
<evidence type="ECO:0000256" key="2">
    <source>
        <dbReference type="ARBA" id="ARBA00022448"/>
    </source>
</evidence>
<keyword evidence="4 7" id="KW-0812">Transmembrane</keyword>
<comment type="similarity">
    <text evidence="7">Belongs to the binding-protein-dependent transport system permease family.</text>
</comment>
<dbReference type="EMBL" id="JAOYEY010000020">
    <property type="protein sequence ID" value="MCV9884551.1"/>
    <property type="molecule type" value="Genomic_DNA"/>
</dbReference>
<reference evidence="9 10" key="1">
    <citation type="submission" date="2022-10" db="EMBL/GenBank/DDBJ databases">
        <title>Draft genome assembly of moderately radiation resistant bacterium Metabacillus halosaccharovorans.</title>
        <authorList>
            <person name="Pal S."/>
            <person name="Gopinathan A."/>
        </authorList>
    </citation>
    <scope>NUCLEOTIDE SEQUENCE [LARGE SCALE GENOMIC DNA]</scope>
    <source>
        <strain evidence="9 10">VITHBRA001</strain>
    </source>
</reference>
<keyword evidence="2 7" id="KW-0813">Transport</keyword>
<comment type="subcellular location">
    <subcellularLocation>
        <location evidence="1 7">Cell membrane</location>
        <topology evidence="1 7">Multi-pass membrane protein</topology>
    </subcellularLocation>
</comment>
<keyword evidence="6 7" id="KW-0472">Membrane</keyword>
<organism evidence="9 10">
    <name type="scientific">Metabacillus halosaccharovorans</name>
    <dbReference type="NCBI Taxonomy" id="930124"/>
    <lineage>
        <taxon>Bacteria</taxon>
        <taxon>Bacillati</taxon>
        <taxon>Bacillota</taxon>
        <taxon>Bacilli</taxon>
        <taxon>Bacillales</taxon>
        <taxon>Bacillaceae</taxon>
        <taxon>Metabacillus</taxon>
    </lineage>
</organism>
<evidence type="ECO:0000256" key="3">
    <source>
        <dbReference type="ARBA" id="ARBA00022475"/>
    </source>
</evidence>
<evidence type="ECO:0000256" key="4">
    <source>
        <dbReference type="ARBA" id="ARBA00022692"/>
    </source>
</evidence>